<evidence type="ECO:0000313" key="4">
    <source>
        <dbReference type="Proteomes" id="UP000095767"/>
    </source>
</evidence>
<dbReference type="STRING" id="888268.A0A1E5VYQ8"/>
<accession>A0A1E5VYQ8</accession>
<dbReference type="Proteomes" id="UP000095767">
    <property type="component" value="Unassembled WGS sequence"/>
</dbReference>
<feature type="region of interest" description="Disordered" evidence="1">
    <location>
        <begin position="134"/>
        <end position="170"/>
    </location>
</feature>
<dbReference type="InterPro" id="IPR044824">
    <property type="entry name" value="MAIN-like"/>
</dbReference>
<sequence>MDKFVRVYSGGELVKGPNGVDFGNLHEEGIWFETAPTFDDLIDAVHKKLGWRPETHSIRAQGRMNVGGGAHRHFIMVPIDGNMSWSSYVKAVFNGTEWNCLEIYVQAETSSPAEAISSEPTLMAIEPADVQYQNAQPQDPEQGSFAIPSMATISPPNQHSRLQKPRKSTRTCANNVGRAVGAEVQSGQDQDGASETVDTTSYPLIGLYDADHRARALASGQHARAYILSLISGVLFPDASGDLYTFYPFPLIADLENIGSYSWGSATLAYLYRPDMVKLKYPNVDELEDERDRPTVGLRWVVGTCRRGRVHNDWAQKHKSFVDTWEAKEQHVIMEERPYNHDNYIDYLRWYRRSTRIRLCTPRRISNGHKGGTPGGNPIADSEDPFHASQLRYTPRAHLIHSVVRRPTCKIWYCSRCQLKKIIVWSFMYIADAFIFCPRPTNSLTWRRMQLLKKVAPEVNVMLLLRGSLEHA</sequence>
<feature type="compositionally biased region" description="Polar residues" evidence="1">
    <location>
        <begin position="151"/>
        <end position="160"/>
    </location>
</feature>
<name>A0A1E5VYQ8_9POAL</name>
<dbReference type="Pfam" id="PF10536">
    <property type="entry name" value="PMD"/>
    <property type="match status" value="1"/>
</dbReference>
<dbReference type="OrthoDB" id="1939467at2759"/>
<proteinExistence type="predicted"/>
<dbReference type="InterPro" id="IPR019557">
    <property type="entry name" value="AminoTfrase-like_pln_mobile"/>
</dbReference>
<organism evidence="3 4">
    <name type="scientific">Dichanthelium oligosanthes</name>
    <dbReference type="NCBI Taxonomy" id="888268"/>
    <lineage>
        <taxon>Eukaryota</taxon>
        <taxon>Viridiplantae</taxon>
        <taxon>Streptophyta</taxon>
        <taxon>Embryophyta</taxon>
        <taxon>Tracheophyta</taxon>
        <taxon>Spermatophyta</taxon>
        <taxon>Magnoliopsida</taxon>
        <taxon>Liliopsida</taxon>
        <taxon>Poales</taxon>
        <taxon>Poaceae</taxon>
        <taxon>PACMAD clade</taxon>
        <taxon>Panicoideae</taxon>
        <taxon>Panicodae</taxon>
        <taxon>Paniceae</taxon>
        <taxon>Dichantheliinae</taxon>
        <taxon>Dichanthelium</taxon>
    </lineage>
</organism>
<evidence type="ECO:0000256" key="1">
    <source>
        <dbReference type="SAM" id="MobiDB-lite"/>
    </source>
</evidence>
<keyword evidence="4" id="KW-1185">Reference proteome</keyword>
<feature type="domain" description="Aminotransferase-like plant mobile" evidence="2">
    <location>
        <begin position="216"/>
        <end position="273"/>
    </location>
</feature>
<dbReference type="PANTHER" id="PTHR46033">
    <property type="entry name" value="PROTEIN MAIN-LIKE 2"/>
    <property type="match status" value="1"/>
</dbReference>
<dbReference type="GO" id="GO:0010073">
    <property type="term" value="P:meristem maintenance"/>
    <property type="evidence" value="ECO:0007669"/>
    <property type="project" value="InterPro"/>
</dbReference>
<protein>
    <recommendedName>
        <fullName evidence="2">Aminotransferase-like plant mobile domain-containing protein</fullName>
    </recommendedName>
</protein>
<evidence type="ECO:0000259" key="2">
    <source>
        <dbReference type="Pfam" id="PF10536"/>
    </source>
</evidence>
<comment type="caution">
    <text evidence="3">The sequence shown here is derived from an EMBL/GenBank/DDBJ whole genome shotgun (WGS) entry which is preliminary data.</text>
</comment>
<evidence type="ECO:0000313" key="3">
    <source>
        <dbReference type="EMBL" id="OEL30269.1"/>
    </source>
</evidence>
<dbReference type="PANTHER" id="PTHR46033:SF82">
    <property type="entry name" value="AMINOTRANSFERASE-LIKE PLANT MOBILE DOMAIN-CONTAINING PROTEIN"/>
    <property type="match status" value="1"/>
</dbReference>
<gene>
    <name evidence="3" type="ORF">BAE44_0008714</name>
</gene>
<dbReference type="AlphaFoldDB" id="A0A1E5VYQ8"/>
<reference evidence="3 4" key="1">
    <citation type="submission" date="2016-09" db="EMBL/GenBank/DDBJ databases">
        <title>The draft genome of Dichanthelium oligosanthes: A C3 panicoid grass species.</title>
        <authorList>
            <person name="Studer A.J."/>
            <person name="Schnable J.C."/>
            <person name="Brutnell T.P."/>
        </authorList>
    </citation>
    <scope>NUCLEOTIDE SEQUENCE [LARGE SCALE GENOMIC DNA]</scope>
    <source>
        <strain evidence="4">cv. Kellogg 1175</strain>
        <tissue evidence="3">Leaf</tissue>
    </source>
</reference>
<dbReference type="EMBL" id="LWDX02025964">
    <property type="protein sequence ID" value="OEL30269.1"/>
    <property type="molecule type" value="Genomic_DNA"/>
</dbReference>